<feature type="transmembrane region" description="Helical" evidence="7">
    <location>
        <begin position="68"/>
        <end position="88"/>
    </location>
</feature>
<dbReference type="SUPFAM" id="SSF103473">
    <property type="entry name" value="MFS general substrate transporter"/>
    <property type="match status" value="1"/>
</dbReference>
<feature type="transmembrane region" description="Helical" evidence="7">
    <location>
        <begin position="125"/>
        <end position="143"/>
    </location>
</feature>
<dbReference type="RefSeq" id="XP_004034646.1">
    <property type="nucleotide sequence ID" value="XM_004034598.1"/>
</dbReference>
<sequence length="432" mass="48484">MKSKQKLITEDHKQIDSPLTESQESTKLIHKITFMFLGASSLIGWNAVLTALDFFSNRYPKSKGYGDVSFLFPIPLFIANFFFGLLVPKLADIYSLTIRISGCLIGVAIFMIFLPILALLLPNNIGYYLCFLCTFFLGMFNSIAQNSSIALASSTNQQLLGVFWTFTGVSGFSMNVSRAFVFLIFGANSYNSSTYGTIIYFILAVVITIITIFLQINFIKSEYYQEIQIRDQNNLLNKNTDGSAVSDNNISIQNEEKPGILGYIAILMQGFQKAGLAPVFIWFIYIQTFMLFPGVSVFQKKFHQLPDGWQALILITIYNFGDVTGKYVGSFKIFGLIFMYLTVMGRFVFYLTFLLTVHQLGNAFLQHDAFACVNMYLFSFSNGFATSGLMRLAPEKAKVSKDRDLIAFICAFGLTFGIMTGQLLALTLDQQN</sequence>
<dbReference type="Gene3D" id="1.20.1250.20">
    <property type="entry name" value="MFS general substrate transporter like domains"/>
    <property type="match status" value="1"/>
</dbReference>
<feature type="transmembrane region" description="Helical" evidence="7">
    <location>
        <begin position="333"/>
        <end position="355"/>
    </location>
</feature>
<dbReference type="OrthoDB" id="411344at2759"/>
<feature type="transmembrane region" description="Helical" evidence="7">
    <location>
        <begin position="100"/>
        <end position="119"/>
    </location>
</feature>
<dbReference type="EC" id="1.6.5.3" evidence="8"/>
<evidence type="ECO:0000256" key="1">
    <source>
        <dbReference type="ARBA" id="ARBA00004141"/>
    </source>
</evidence>
<dbReference type="GO" id="GO:0005337">
    <property type="term" value="F:nucleoside transmembrane transporter activity"/>
    <property type="evidence" value="ECO:0007669"/>
    <property type="project" value="InterPro"/>
</dbReference>
<evidence type="ECO:0000256" key="7">
    <source>
        <dbReference type="SAM" id="Phobius"/>
    </source>
</evidence>
<dbReference type="InterPro" id="IPR036259">
    <property type="entry name" value="MFS_trans_sf"/>
</dbReference>
<gene>
    <name evidence="8" type="ORF">IMG5_116900</name>
</gene>
<keyword evidence="5 7" id="KW-1133">Transmembrane helix</keyword>
<feature type="transmembrane region" description="Helical" evidence="7">
    <location>
        <begin position="163"/>
        <end position="186"/>
    </location>
</feature>
<keyword evidence="4 7" id="KW-0812">Transmembrane</keyword>
<dbReference type="EMBL" id="GL983911">
    <property type="protein sequence ID" value="EGR31160.1"/>
    <property type="molecule type" value="Genomic_DNA"/>
</dbReference>
<accession>G0QUG4</accession>
<dbReference type="GO" id="GO:0005886">
    <property type="term" value="C:plasma membrane"/>
    <property type="evidence" value="ECO:0007669"/>
    <property type="project" value="TreeGrafter"/>
</dbReference>
<keyword evidence="3" id="KW-0813">Transport</keyword>
<protein>
    <submittedName>
        <fullName evidence="8">Nucleoside transporter family protein, putative</fullName>
        <ecNumber evidence="8">1.6.5.3</ecNumber>
    </submittedName>
</protein>
<feature type="transmembrane region" description="Helical" evidence="7">
    <location>
        <begin position="405"/>
        <end position="428"/>
    </location>
</feature>
<dbReference type="AlphaFoldDB" id="G0QUG4"/>
<evidence type="ECO:0000256" key="6">
    <source>
        <dbReference type="ARBA" id="ARBA00023136"/>
    </source>
</evidence>
<reference evidence="8 9" key="1">
    <citation type="submission" date="2011-07" db="EMBL/GenBank/DDBJ databases">
        <authorList>
            <person name="Coyne R."/>
            <person name="Brami D."/>
            <person name="Johnson J."/>
            <person name="Hostetler J."/>
            <person name="Hannick L."/>
            <person name="Clark T."/>
            <person name="Cassidy-Hanley D."/>
            <person name="Inman J."/>
        </authorList>
    </citation>
    <scope>NUCLEOTIDE SEQUENCE [LARGE SCALE GENOMIC DNA]</scope>
    <source>
        <strain evidence="8 9">G5</strain>
    </source>
</reference>
<feature type="transmembrane region" description="Helical" evidence="7">
    <location>
        <begin position="304"/>
        <end position="321"/>
    </location>
</feature>
<feature type="transmembrane region" description="Helical" evidence="7">
    <location>
        <begin position="198"/>
        <end position="219"/>
    </location>
</feature>
<dbReference type="Pfam" id="PF01733">
    <property type="entry name" value="Nucleoside_tran"/>
    <property type="match status" value="1"/>
</dbReference>
<feature type="transmembrane region" description="Helical" evidence="7">
    <location>
        <begin position="276"/>
        <end position="298"/>
    </location>
</feature>
<keyword evidence="9" id="KW-1185">Reference proteome</keyword>
<dbReference type="PANTHER" id="PTHR10332">
    <property type="entry name" value="EQUILIBRATIVE NUCLEOSIDE TRANSPORTER"/>
    <property type="match status" value="1"/>
</dbReference>
<dbReference type="InParanoid" id="G0QUG4"/>
<feature type="transmembrane region" description="Helical" evidence="7">
    <location>
        <begin position="28"/>
        <end position="48"/>
    </location>
</feature>
<evidence type="ECO:0000313" key="8">
    <source>
        <dbReference type="EMBL" id="EGR31160.1"/>
    </source>
</evidence>
<proteinExistence type="inferred from homology"/>
<dbReference type="OMA" id="YQCIPEA"/>
<keyword evidence="6 7" id="KW-0472">Membrane</keyword>
<evidence type="ECO:0000256" key="3">
    <source>
        <dbReference type="ARBA" id="ARBA00022448"/>
    </source>
</evidence>
<dbReference type="GeneID" id="14907280"/>
<evidence type="ECO:0000256" key="2">
    <source>
        <dbReference type="ARBA" id="ARBA00007965"/>
    </source>
</evidence>
<name>G0QUG4_ICHMU</name>
<dbReference type="Proteomes" id="UP000008983">
    <property type="component" value="Unassembled WGS sequence"/>
</dbReference>
<dbReference type="PANTHER" id="PTHR10332:SF10">
    <property type="entry name" value="EQUILIBRATIVE NUCLEOSIDE TRANSPORTER 4"/>
    <property type="match status" value="1"/>
</dbReference>
<evidence type="ECO:0000256" key="4">
    <source>
        <dbReference type="ARBA" id="ARBA00022692"/>
    </source>
</evidence>
<dbReference type="GO" id="GO:0016491">
    <property type="term" value="F:oxidoreductase activity"/>
    <property type="evidence" value="ECO:0007669"/>
    <property type="project" value="UniProtKB-KW"/>
</dbReference>
<evidence type="ECO:0000256" key="5">
    <source>
        <dbReference type="ARBA" id="ARBA00022989"/>
    </source>
</evidence>
<organism evidence="8 9">
    <name type="scientific">Ichthyophthirius multifiliis</name>
    <name type="common">White spot disease agent</name>
    <name type="synonym">Ich</name>
    <dbReference type="NCBI Taxonomy" id="5932"/>
    <lineage>
        <taxon>Eukaryota</taxon>
        <taxon>Sar</taxon>
        <taxon>Alveolata</taxon>
        <taxon>Ciliophora</taxon>
        <taxon>Intramacronucleata</taxon>
        <taxon>Oligohymenophorea</taxon>
        <taxon>Hymenostomatida</taxon>
        <taxon>Ophryoglenina</taxon>
        <taxon>Ichthyophthirius</taxon>
    </lineage>
</organism>
<dbReference type="InterPro" id="IPR002259">
    <property type="entry name" value="Eqnu_transpt"/>
</dbReference>
<feature type="transmembrane region" description="Helical" evidence="7">
    <location>
        <begin position="375"/>
        <end position="393"/>
    </location>
</feature>
<comment type="similarity">
    <text evidence="2">Belongs to the SLC29A/ENT transporter (TC 2.A.57) family.</text>
</comment>
<dbReference type="eggNOG" id="KOG1479">
    <property type="taxonomic scope" value="Eukaryota"/>
</dbReference>
<keyword evidence="8" id="KW-0560">Oxidoreductase</keyword>
<comment type="subcellular location">
    <subcellularLocation>
        <location evidence="1">Membrane</location>
        <topology evidence="1">Multi-pass membrane protein</topology>
    </subcellularLocation>
</comment>
<evidence type="ECO:0000313" key="9">
    <source>
        <dbReference type="Proteomes" id="UP000008983"/>
    </source>
</evidence>